<dbReference type="PROSITE" id="PS01359">
    <property type="entry name" value="ZF_PHD_1"/>
    <property type="match status" value="1"/>
</dbReference>
<dbReference type="InterPro" id="IPR004244">
    <property type="entry name" value="Transposase_22"/>
</dbReference>
<evidence type="ECO:0000256" key="1">
    <source>
        <dbReference type="ARBA" id="ARBA00022723"/>
    </source>
</evidence>
<dbReference type="PANTHER" id="PTHR11505">
    <property type="entry name" value="L1 TRANSPOSABLE ELEMENT-RELATED"/>
    <property type="match status" value="1"/>
</dbReference>
<dbReference type="InterPro" id="IPR013083">
    <property type="entry name" value="Znf_RING/FYVE/PHD"/>
</dbReference>
<accession>A0A9P0DFV1</accession>
<dbReference type="Proteomes" id="UP001153737">
    <property type="component" value="Chromosome 13"/>
</dbReference>
<keyword evidence="3" id="KW-0862">Zinc</keyword>
<dbReference type="AlphaFoldDB" id="A0A9P0DFV1"/>
<keyword evidence="7" id="KW-1185">Reference proteome</keyword>
<dbReference type="InterPro" id="IPR011011">
    <property type="entry name" value="Znf_FYVE_PHD"/>
</dbReference>
<keyword evidence="1" id="KW-0479">Metal-binding</keyword>
<protein>
    <recommendedName>
        <fullName evidence="5">PHD-type domain-containing protein</fullName>
    </recommendedName>
</protein>
<dbReference type="PROSITE" id="PS50016">
    <property type="entry name" value="ZF_PHD_2"/>
    <property type="match status" value="1"/>
</dbReference>
<dbReference type="EMBL" id="OU896719">
    <property type="protein sequence ID" value="CAH1119665.1"/>
    <property type="molecule type" value="Genomic_DNA"/>
</dbReference>
<dbReference type="InterPro" id="IPR019786">
    <property type="entry name" value="Zinc_finger_PHD-type_CS"/>
</dbReference>
<dbReference type="Gene3D" id="3.30.40.10">
    <property type="entry name" value="Zinc/RING finger domain, C3HC4 (zinc finger)"/>
    <property type="match status" value="1"/>
</dbReference>
<dbReference type="SMART" id="SM00249">
    <property type="entry name" value="PHD"/>
    <property type="match status" value="1"/>
</dbReference>
<evidence type="ECO:0000256" key="3">
    <source>
        <dbReference type="ARBA" id="ARBA00022833"/>
    </source>
</evidence>
<evidence type="ECO:0000256" key="4">
    <source>
        <dbReference type="PROSITE-ProRule" id="PRU00146"/>
    </source>
</evidence>
<feature type="domain" description="PHD-type" evidence="5">
    <location>
        <begin position="2"/>
        <end position="57"/>
    </location>
</feature>
<proteinExistence type="predicted"/>
<dbReference type="InterPro" id="IPR019787">
    <property type="entry name" value="Znf_PHD-finger"/>
</dbReference>
<reference evidence="6" key="2">
    <citation type="submission" date="2022-10" db="EMBL/GenBank/DDBJ databases">
        <authorList>
            <consortium name="ENA_rothamsted_submissions"/>
            <consortium name="culmorum"/>
            <person name="King R."/>
        </authorList>
    </citation>
    <scope>NUCLEOTIDE SEQUENCE</scope>
</reference>
<dbReference type="CDD" id="cd15489">
    <property type="entry name" value="PHD_SF"/>
    <property type="match status" value="1"/>
</dbReference>
<dbReference type="InterPro" id="IPR001965">
    <property type="entry name" value="Znf_PHD"/>
</dbReference>
<dbReference type="Gene3D" id="3.30.70.1820">
    <property type="entry name" value="L1 transposable element, RRM domain"/>
    <property type="match status" value="1"/>
</dbReference>
<dbReference type="GO" id="GO:0008270">
    <property type="term" value="F:zinc ion binding"/>
    <property type="evidence" value="ECO:0007669"/>
    <property type="project" value="UniProtKB-KW"/>
</dbReference>
<evidence type="ECO:0000313" key="6">
    <source>
        <dbReference type="EMBL" id="CAH1119665.1"/>
    </source>
</evidence>
<gene>
    <name evidence="6" type="ORF">PHAECO_LOCUS3730</name>
</gene>
<dbReference type="Pfam" id="PF00628">
    <property type="entry name" value="PHD"/>
    <property type="match status" value="1"/>
</dbReference>
<organism evidence="6 7">
    <name type="scientific">Phaedon cochleariae</name>
    <name type="common">Mustard beetle</name>
    <dbReference type="NCBI Taxonomy" id="80249"/>
    <lineage>
        <taxon>Eukaryota</taxon>
        <taxon>Metazoa</taxon>
        <taxon>Ecdysozoa</taxon>
        <taxon>Arthropoda</taxon>
        <taxon>Hexapoda</taxon>
        <taxon>Insecta</taxon>
        <taxon>Pterygota</taxon>
        <taxon>Neoptera</taxon>
        <taxon>Endopterygota</taxon>
        <taxon>Coleoptera</taxon>
        <taxon>Polyphaga</taxon>
        <taxon>Cucujiformia</taxon>
        <taxon>Chrysomeloidea</taxon>
        <taxon>Chrysomelidae</taxon>
        <taxon>Chrysomelinae</taxon>
        <taxon>Chrysomelini</taxon>
        <taxon>Phaedon</taxon>
    </lineage>
</organism>
<evidence type="ECO:0000313" key="7">
    <source>
        <dbReference type="Proteomes" id="UP001153737"/>
    </source>
</evidence>
<evidence type="ECO:0000259" key="5">
    <source>
        <dbReference type="PROSITE" id="PS50016"/>
    </source>
</evidence>
<name>A0A9P0DFV1_PHACE</name>
<dbReference type="OrthoDB" id="6761697at2759"/>
<keyword evidence="2 4" id="KW-0863">Zinc-finger</keyword>
<sequence>MPDTCEICNSSVLTRHNPSVACTGCSKIFHIKCLNIPNFPDKPIPGLLWNCSDCAMTATSGGSKQLDIILSKLTSVQNDMTVLKTQQREVTDSLQFYGNKIDDFNEKLLKFEQRLSVIPQLQSKVSDIQTDFDLMRNEMDHLQQQLRMNNLEIQGVPEKNSENVEVIVNGILEVLGLPKDNSIESCHRIPHMDKNDKRPRGIIVKASSKMIKDSIITAIRARKGLDGRDIGLGSGSDKTPIFINDHLTPKNKVLYKRVRDICRVKKFQYWTRDCKIYIRNPNSGNVVMRHSIDLALSTYILGPKPKFTGLSRLIGLLTRIVSALITEGQNCITILDWNCPLYWTGNLHLPLVLVKDQIPSPGFQTKNSSLGISQTLHEVTDNKNRNKQPTCISTASLRIFPETFNRFGPKHLHLRTQIKIHWSFKTDWTTYRSGTES</sequence>
<reference evidence="6" key="1">
    <citation type="submission" date="2022-01" db="EMBL/GenBank/DDBJ databases">
        <authorList>
            <person name="King R."/>
        </authorList>
    </citation>
    <scope>NUCLEOTIDE SEQUENCE</scope>
</reference>
<evidence type="ECO:0000256" key="2">
    <source>
        <dbReference type="ARBA" id="ARBA00022771"/>
    </source>
</evidence>
<dbReference type="SUPFAM" id="SSF57903">
    <property type="entry name" value="FYVE/PHD zinc finger"/>
    <property type="match status" value="1"/>
</dbReference>